<reference evidence="1" key="1">
    <citation type="journal article" date="2015" name="Genome Biol. Evol.">
        <title>Organellar Genomes of White Spruce (Picea glauca): Assembly and Annotation.</title>
        <authorList>
            <person name="Jackman S.D."/>
            <person name="Warren R.L."/>
            <person name="Gibb E.A."/>
            <person name="Vandervalk B.P."/>
            <person name="Mohamadi H."/>
            <person name="Chu J."/>
            <person name="Raymond A."/>
            <person name="Pleasance S."/>
            <person name="Coope R."/>
            <person name="Wildung M.R."/>
            <person name="Ritland C.E."/>
            <person name="Bousquet J."/>
            <person name="Jones S.J."/>
            <person name="Bohlmann J."/>
            <person name="Birol I."/>
        </authorList>
    </citation>
    <scope>NUCLEOTIDE SEQUENCE [LARGE SCALE GENOMIC DNA]</scope>
    <source>
        <tissue evidence="1">Flushing bud</tissue>
    </source>
</reference>
<protein>
    <submittedName>
        <fullName evidence="1">Uncharacterized protein</fullName>
    </submittedName>
</protein>
<comment type="caution">
    <text evidence="1">The sequence shown here is derived from an EMBL/GenBank/DDBJ whole genome shotgun (WGS) entry which is preliminary data.</text>
</comment>
<organism evidence="1">
    <name type="scientific">Picea glauca</name>
    <name type="common">White spruce</name>
    <name type="synonym">Pinus glauca</name>
    <dbReference type="NCBI Taxonomy" id="3330"/>
    <lineage>
        <taxon>Eukaryota</taxon>
        <taxon>Viridiplantae</taxon>
        <taxon>Streptophyta</taxon>
        <taxon>Embryophyta</taxon>
        <taxon>Tracheophyta</taxon>
        <taxon>Spermatophyta</taxon>
        <taxon>Pinopsida</taxon>
        <taxon>Pinidae</taxon>
        <taxon>Conifers I</taxon>
        <taxon>Pinales</taxon>
        <taxon>Pinaceae</taxon>
        <taxon>Picea</taxon>
    </lineage>
</organism>
<keyword evidence="1" id="KW-0496">Mitochondrion</keyword>
<proteinExistence type="predicted"/>
<dbReference type="AlphaFoldDB" id="A0A117NJE5"/>
<accession>A0A117NJE5</accession>
<geneLocation type="mitochondrion" evidence="1"/>
<sequence>MPTHTARECLPELPYFLPISGQNPLRVGLPAPLRDATAYPFGRVRFKQMPLRGGRLAN</sequence>
<dbReference type="EMBL" id="LKAM01000001">
    <property type="protein sequence ID" value="KUM51381.1"/>
    <property type="molecule type" value="Genomic_DNA"/>
</dbReference>
<gene>
    <name evidence="1" type="ORF">ABT39_MTgene1228</name>
</gene>
<evidence type="ECO:0000313" key="1">
    <source>
        <dbReference type="EMBL" id="KUM51381.1"/>
    </source>
</evidence>
<name>A0A117NJE5_PICGL</name>